<dbReference type="InterPro" id="IPR012827">
    <property type="entry name" value="Hemerythrin_metal-bd"/>
</dbReference>
<dbReference type="InterPro" id="IPR050669">
    <property type="entry name" value="Hemerythrin"/>
</dbReference>
<dbReference type="STRING" id="1244869.H261_21049"/>
<evidence type="ECO:0000256" key="1">
    <source>
        <dbReference type="ARBA" id="ARBA00010587"/>
    </source>
</evidence>
<evidence type="ECO:0000259" key="4">
    <source>
        <dbReference type="Pfam" id="PF01814"/>
    </source>
</evidence>
<dbReference type="NCBIfam" id="TIGR02481">
    <property type="entry name" value="hemeryth_dom"/>
    <property type="match status" value="1"/>
</dbReference>
<dbReference type="eggNOG" id="COG2703">
    <property type="taxonomic scope" value="Bacteria"/>
</dbReference>
<protein>
    <submittedName>
        <fullName evidence="5">Hemerythrin-like protein</fullName>
    </submittedName>
</protein>
<dbReference type="GO" id="GO:0046872">
    <property type="term" value="F:metal ion binding"/>
    <property type="evidence" value="ECO:0007669"/>
    <property type="project" value="UniProtKB-KW"/>
</dbReference>
<dbReference type="InterPro" id="IPR035938">
    <property type="entry name" value="Hemerythrin-like_sf"/>
</dbReference>
<accession>M2Z0X4</accession>
<gene>
    <name evidence="5" type="ORF">H261_21049</name>
</gene>
<keyword evidence="3" id="KW-0408">Iron</keyword>
<proteinExistence type="inferred from homology"/>
<dbReference type="PANTHER" id="PTHR37164">
    <property type="entry name" value="BACTERIOHEMERYTHRIN"/>
    <property type="match status" value="1"/>
</dbReference>
<dbReference type="SUPFAM" id="SSF47188">
    <property type="entry name" value="Hemerythrin-like"/>
    <property type="match status" value="1"/>
</dbReference>
<keyword evidence="2" id="KW-0479">Metal-binding</keyword>
<evidence type="ECO:0000313" key="5">
    <source>
        <dbReference type="EMBL" id="EME67930.1"/>
    </source>
</evidence>
<dbReference type="InterPro" id="IPR012312">
    <property type="entry name" value="Hemerythrin-like"/>
</dbReference>
<comment type="similarity">
    <text evidence="1">Belongs to the hemerythrin family.</text>
</comment>
<evidence type="ECO:0000256" key="2">
    <source>
        <dbReference type="ARBA" id="ARBA00022723"/>
    </source>
</evidence>
<feature type="domain" description="Hemerythrin-like" evidence="4">
    <location>
        <begin position="16"/>
        <end position="128"/>
    </location>
</feature>
<dbReference type="RefSeq" id="WP_008621633.1">
    <property type="nucleotide sequence ID" value="NZ_AONQ01000094.1"/>
</dbReference>
<dbReference type="PATRIC" id="fig|1244869.3.peg.4163"/>
<dbReference type="Gene3D" id="1.20.120.50">
    <property type="entry name" value="Hemerythrin-like"/>
    <property type="match status" value="1"/>
</dbReference>
<sequence>MMGVQISWSDDLLINVAAIDSDHKKLFDLMSDIFATSAHGADAINRAIGALAKYTKEHFAREEESMEKTNYPGLAKQKYEHEHLVFTLESMIDRLMVAGPESIDSDLAKFLMSWLGDHIMDFDMKYAEYLKANNLEG</sequence>
<evidence type="ECO:0000313" key="6">
    <source>
        <dbReference type="Proteomes" id="UP000011744"/>
    </source>
</evidence>
<comment type="caution">
    <text evidence="5">The sequence shown here is derived from an EMBL/GenBank/DDBJ whole genome shotgun (WGS) entry which is preliminary data.</text>
</comment>
<dbReference type="EMBL" id="AONQ01000094">
    <property type="protein sequence ID" value="EME67930.1"/>
    <property type="molecule type" value="Genomic_DNA"/>
</dbReference>
<reference evidence="5 6" key="1">
    <citation type="journal article" date="2014" name="Genome Announc.">
        <title>Draft Genome Sequence of Magnetospirillum sp. Strain SO-1, a Freshwater Magnetotactic Bacterium Isolated from the Ol'khovka River, Russia.</title>
        <authorList>
            <person name="Grouzdev D.S."/>
            <person name="Dziuba M.V."/>
            <person name="Sukhacheva M.S."/>
            <person name="Mardanov A.V."/>
            <person name="Beletskiy A.V."/>
            <person name="Kuznetsov B.B."/>
            <person name="Skryabin K.G."/>
        </authorList>
    </citation>
    <scope>NUCLEOTIDE SEQUENCE [LARGE SCALE GENOMIC DNA]</scope>
    <source>
        <strain evidence="5 6">SO-1</strain>
    </source>
</reference>
<dbReference type="PANTHER" id="PTHR37164:SF1">
    <property type="entry name" value="BACTERIOHEMERYTHRIN"/>
    <property type="match status" value="1"/>
</dbReference>
<dbReference type="Proteomes" id="UP000011744">
    <property type="component" value="Unassembled WGS sequence"/>
</dbReference>
<organism evidence="5 6">
    <name type="scientific">Paramagnetospirillum caucaseum</name>
    <dbReference type="NCBI Taxonomy" id="1244869"/>
    <lineage>
        <taxon>Bacteria</taxon>
        <taxon>Pseudomonadati</taxon>
        <taxon>Pseudomonadota</taxon>
        <taxon>Alphaproteobacteria</taxon>
        <taxon>Rhodospirillales</taxon>
        <taxon>Magnetospirillaceae</taxon>
        <taxon>Paramagnetospirillum</taxon>
    </lineage>
</organism>
<dbReference type="CDD" id="cd12107">
    <property type="entry name" value="Hemerythrin"/>
    <property type="match status" value="1"/>
</dbReference>
<dbReference type="NCBIfam" id="NF033749">
    <property type="entry name" value="bact_hemeryth"/>
    <property type="match status" value="1"/>
</dbReference>
<keyword evidence="6" id="KW-1185">Reference proteome</keyword>
<name>M2Z0X4_9PROT</name>
<dbReference type="AlphaFoldDB" id="M2Z0X4"/>
<evidence type="ECO:0000256" key="3">
    <source>
        <dbReference type="ARBA" id="ARBA00023004"/>
    </source>
</evidence>
<dbReference type="Pfam" id="PF01814">
    <property type="entry name" value="Hemerythrin"/>
    <property type="match status" value="1"/>
</dbReference>